<dbReference type="NCBIfam" id="NF041063">
    <property type="entry name" value="DpdF"/>
    <property type="match status" value="1"/>
</dbReference>
<dbReference type="SUPFAM" id="SSF52540">
    <property type="entry name" value="P-loop containing nucleoside triphosphate hydrolases"/>
    <property type="match status" value="1"/>
</dbReference>
<dbReference type="RefSeq" id="WP_079574660.1">
    <property type="nucleotide sequence ID" value="NZ_FUZQ01000004.1"/>
</dbReference>
<evidence type="ECO:0000256" key="4">
    <source>
        <dbReference type="ARBA" id="ARBA00023235"/>
    </source>
</evidence>
<feature type="domain" description="Helicase ATP-binding" evidence="5">
    <location>
        <begin position="171"/>
        <end position="357"/>
    </location>
</feature>
<dbReference type="GO" id="GO:0043138">
    <property type="term" value="F:3'-5' DNA helicase activity"/>
    <property type="evidence" value="ECO:0007669"/>
    <property type="project" value="TreeGrafter"/>
</dbReference>
<gene>
    <name evidence="7" type="ORF">SAMN04324258_2330</name>
</gene>
<dbReference type="GO" id="GO:0000724">
    <property type="term" value="P:double-strand break repair via homologous recombination"/>
    <property type="evidence" value="ECO:0007669"/>
    <property type="project" value="TreeGrafter"/>
</dbReference>
<dbReference type="GO" id="GO:0005524">
    <property type="term" value="F:ATP binding"/>
    <property type="evidence" value="ECO:0007669"/>
    <property type="project" value="UniProtKB-KW"/>
</dbReference>
<keyword evidence="4" id="KW-0413">Isomerase</keyword>
<dbReference type="InterPro" id="IPR027417">
    <property type="entry name" value="P-loop_NTPase"/>
</dbReference>
<dbReference type="InterPro" id="IPR011545">
    <property type="entry name" value="DEAD/DEAH_box_helicase_dom"/>
</dbReference>
<keyword evidence="3" id="KW-0238">DNA-binding</keyword>
<evidence type="ECO:0000256" key="1">
    <source>
        <dbReference type="ARBA" id="ARBA00022741"/>
    </source>
</evidence>
<dbReference type="Proteomes" id="UP000189777">
    <property type="component" value="Unassembled WGS sequence"/>
</dbReference>
<dbReference type="GO" id="GO:0005737">
    <property type="term" value="C:cytoplasm"/>
    <property type="evidence" value="ECO:0007669"/>
    <property type="project" value="TreeGrafter"/>
</dbReference>
<keyword evidence="7" id="KW-0378">Hydrolase</keyword>
<dbReference type="PROSITE" id="PS51194">
    <property type="entry name" value="HELICASE_CTER"/>
    <property type="match status" value="1"/>
</dbReference>
<dbReference type="GO" id="GO:0009378">
    <property type="term" value="F:four-way junction helicase activity"/>
    <property type="evidence" value="ECO:0007669"/>
    <property type="project" value="TreeGrafter"/>
</dbReference>
<dbReference type="GO" id="GO:0003677">
    <property type="term" value="F:DNA binding"/>
    <property type="evidence" value="ECO:0007669"/>
    <property type="project" value="UniProtKB-KW"/>
</dbReference>
<dbReference type="PROSITE" id="PS51192">
    <property type="entry name" value="HELICASE_ATP_BIND_1"/>
    <property type="match status" value="1"/>
</dbReference>
<dbReference type="PANTHER" id="PTHR13710">
    <property type="entry name" value="DNA HELICASE RECQ FAMILY MEMBER"/>
    <property type="match status" value="1"/>
</dbReference>
<keyword evidence="1" id="KW-0547">Nucleotide-binding</keyword>
<dbReference type="SMART" id="SM00487">
    <property type="entry name" value="DEXDc"/>
    <property type="match status" value="1"/>
</dbReference>
<proteinExistence type="predicted"/>
<keyword evidence="8" id="KW-1185">Reference proteome</keyword>
<evidence type="ECO:0000256" key="2">
    <source>
        <dbReference type="ARBA" id="ARBA00022840"/>
    </source>
</evidence>
<dbReference type="AlphaFoldDB" id="A0A1T5KSY0"/>
<evidence type="ECO:0000313" key="8">
    <source>
        <dbReference type="Proteomes" id="UP000189777"/>
    </source>
</evidence>
<evidence type="ECO:0000313" key="7">
    <source>
        <dbReference type="EMBL" id="SKC66499.1"/>
    </source>
</evidence>
<evidence type="ECO:0000259" key="5">
    <source>
        <dbReference type="PROSITE" id="PS51192"/>
    </source>
</evidence>
<protein>
    <submittedName>
        <fullName evidence="7">Helicase conserved C-terminal domain-containing protein</fullName>
    </submittedName>
</protein>
<dbReference type="SMART" id="SM00490">
    <property type="entry name" value="HELICc"/>
    <property type="match status" value="1"/>
</dbReference>
<accession>A0A1T5KSY0</accession>
<dbReference type="Pfam" id="PF00270">
    <property type="entry name" value="DEAD"/>
    <property type="match status" value="1"/>
</dbReference>
<dbReference type="PANTHER" id="PTHR13710:SF153">
    <property type="entry name" value="RECQ-LIKE DNA HELICASE BLM"/>
    <property type="match status" value="1"/>
</dbReference>
<evidence type="ECO:0000256" key="3">
    <source>
        <dbReference type="ARBA" id="ARBA00023125"/>
    </source>
</evidence>
<keyword evidence="2" id="KW-0067">ATP-binding</keyword>
<dbReference type="Pfam" id="PF00271">
    <property type="entry name" value="Helicase_C"/>
    <property type="match status" value="1"/>
</dbReference>
<keyword evidence="7" id="KW-0347">Helicase</keyword>
<dbReference type="InterPro" id="IPR001650">
    <property type="entry name" value="Helicase_C-like"/>
</dbReference>
<dbReference type="InterPro" id="IPR014001">
    <property type="entry name" value="Helicase_ATP-bd"/>
</dbReference>
<dbReference type="GO" id="GO:0005694">
    <property type="term" value="C:chromosome"/>
    <property type="evidence" value="ECO:0007669"/>
    <property type="project" value="TreeGrafter"/>
</dbReference>
<name>A0A1T5KSY0_9MICO</name>
<organism evidence="7 8">
    <name type="scientific">Krasilnikoviella flava</name>
    <dbReference type="NCBI Taxonomy" id="526729"/>
    <lineage>
        <taxon>Bacteria</taxon>
        <taxon>Bacillati</taxon>
        <taxon>Actinomycetota</taxon>
        <taxon>Actinomycetes</taxon>
        <taxon>Micrococcales</taxon>
        <taxon>Promicromonosporaceae</taxon>
        <taxon>Krasilnikoviella</taxon>
    </lineage>
</organism>
<sequence>MTSQWDLATATLASTADHRTTLRGPYRRLVDTWFSSHDGQAIAGDLGALLGQVLRHRRGVTGQGNHSLVLSLNDRGVPEGSLRKAHLRVTRFGLDQHRIGLGDAWAPPWLRGDPRWVDVASTSPDSFMGPDGLISTSARHNIAVTVDPAVGTIAGVEAYRSRTQASALRAAALAVPDSTVHVVLPTGTGKSLVGVAPGLLKNSGVTVVVVPTVALALDQERQTRMRFAQQPLPAELAYYSDRPESEREAIKTRLRDGTQKVLFASPEAVVTGLAHALRQLASRGQISHIVVDEAHLVRSWGLSFRPDFQVLASLVSELRDIARARDVDPPRVVMLTATLSPQSLLLNDELFAGSSPSLFVGSTFLRSELRYFLAPPVAETHRLDRVVDAVRHLPRPAIVYTTKREAADQIAARLREEGFGRTAVFHGDVQSDERSRILRSWSGDGEPTSIDVVVGTSAFGLGVDQSDVRTVIHACVPASVDRFYQEVGRGGRDGHAALSVWLPSTTDEQEGRRIENATVLGDAKSWGRWQAMRTAQRTADPTRREMVLDTSTVPPWLTHASDSNRLWNRNTLVLLQRAGLLDIIDTPPPALERQPDEPEARWTARLETAWTEYAKLATVRIRPGVGNVSESTVSQAIETVRSGIRDAEASSRRRIERLFALKECWGSVLSEEYEYAAIGAMHANQVVAPACSGCPAEGHAALPSLRAAQPTVSEASLPDLQRSVSSTLKEMSNGSRTLVVTYPEGGLRLHLPELVTKSVTHGIRGILASASLAATPAVIGASRSAQEGLVTLDPIVARPPTPISVPTLILLDPADPPRLTWLRGEKGALRIVVVPEGTPDPEYPDQAVKNIRVPHWSLSYFLRSL</sequence>
<evidence type="ECO:0000259" key="6">
    <source>
        <dbReference type="PROSITE" id="PS51194"/>
    </source>
</evidence>
<dbReference type="EMBL" id="FUZQ01000004">
    <property type="protein sequence ID" value="SKC66499.1"/>
    <property type="molecule type" value="Genomic_DNA"/>
</dbReference>
<dbReference type="Gene3D" id="3.40.50.300">
    <property type="entry name" value="P-loop containing nucleotide triphosphate hydrolases"/>
    <property type="match status" value="2"/>
</dbReference>
<dbReference type="STRING" id="526729.SAMN04324258_2330"/>
<reference evidence="7 8" key="1">
    <citation type="submission" date="2017-02" db="EMBL/GenBank/DDBJ databases">
        <authorList>
            <person name="Peterson S.W."/>
        </authorList>
    </citation>
    <scope>NUCLEOTIDE SEQUENCE [LARGE SCALE GENOMIC DNA]</scope>
    <source>
        <strain evidence="7 8">DSM 21481</strain>
    </source>
</reference>
<dbReference type="OrthoDB" id="9760034at2"/>
<feature type="domain" description="Helicase C-terminal" evidence="6">
    <location>
        <begin position="382"/>
        <end position="547"/>
    </location>
</feature>